<dbReference type="EMBL" id="JAVIJP010000054">
    <property type="protein sequence ID" value="KAL3623093.1"/>
    <property type="molecule type" value="Genomic_DNA"/>
</dbReference>
<keyword evidence="8" id="KW-1185">Reference proteome</keyword>
<feature type="compositionally biased region" description="Acidic residues" evidence="5">
    <location>
        <begin position="186"/>
        <end position="196"/>
    </location>
</feature>
<evidence type="ECO:0000256" key="4">
    <source>
        <dbReference type="ARBA" id="ARBA00023242"/>
    </source>
</evidence>
<dbReference type="Proteomes" id="UP001632038">
    <property type="component" value="Unassembled WGS sequence"/>
</dbReference>
<organism evidence="7 8">
    <name type="scientific">Castilleja foliolosa</name>
    <dbReference type="NCBI Taxonomy" id="1961234"/>
    <lineage>
        <taxon>Eukaryota</taxon>
        <taxon>Viridiplantae</taxon>
        <taxon>Streptophyta</taxon>
        <taxon>Embryophyta</taxon>
        <taxon>Tracheophyta</taxon>
        <taxon>Spermatophyta</taxon>
        <taxon>Magnoliopsida</taxon>
        <taxon>eudicotyledons</taxon>
        <taxon>Gunneridae</taxon>
        <taxon>Pentapetalae</taxon>
        <taxon>asterids</taxon>
        <taxon>lamiids</taxon>
        <taxon>Lamiales</taxon>
        <taxon>Orobanchaceae</taxon>
        <taxon>Pedicularideae</taxon>
        <taxon>Castillejinae</taxon>
        <taxon>Castilleja</taxon>
    </lineage>
</organism>
<dbReference type="PANTHER" id="PTHR36066:SF2">
    <property type="entry name" value="TRANSCRIPTION FACTOR BHLH145"/>
    <property type="match status" value="1"/>
</dbReference>
<protein>
    <recommendedName>
        <fullName evidence="6">BHLH domain-containing protein</fullName>
    </recommendedName>
</protein>
<feature type="domain" description="BHLH" evidence="6">
    <location>
        <begin position="249"/>
        <end position="298"/>
    </location>
</feature>
<accession>A0ABD3BZZ1</accession>
<dbReference type="GO" id="GO:0005634">
    <property type="term" value="C:nucleus"/>
    <property type="evidence" value="ECO:0007669"/>
    <property type="project" value="UniProtKB-SubCell"/>
</dbReference>
<comment type="subcellular location">
    <subcellularLocation>
        <location evidence="1">Nucleus</location>
    </subcellularLocation>
</comment>
<feature type="compositionally biased region" description="Acidic residues" evidence="5">
    <location>
        <begin position="167"/>
        <end position="178"/>
    </location>
</feature>
<dbReference type="SUPFAM" id="SSF47459">
    <property type="entry name" value="HLH, helix-loop-helix DNA-binding domain"/>
    <property type="match status" value="1"/>
</dbReference>
<comment type="caution">
    <text evidence="7">The sequence shown here is derived from an EMBL/GenBank/DDBJ whole genome shotgun (WGS) entry which is preliminary data.</text>
</comment>
<feature type="region of interest" description="Disordered" evidence="5">
    <location>
        <begin position="131"/>
        <end position="213"/>
    </location>
</feature>
<keyword evidence="2" id="KW-0805">Transcription regulation</keyword>
<dbReference type="PROSITE" id="PS50888">
    <property type="entry name" value="BHLH"/>
    <property type="match status" value="1"/>
</dbReference>
<gene>
    <name evidence="7" type="ORF">CASFOL_031909</name>
</gene>
<evidence type="ECO:0000256" key="5">
    <source>
        <dbReference type="SAM" id="MobiDB-lite"/>
    </source>
</evidence>
<evidence type="ECO:0000313" key="7">
    <source>
        <dbReference type="EMBL" id="KAL3623093.1"/>
    </source>
</evidence>
<keyword evidence="4" id="KW-0539">Nucleus</keyword>
<evidence type="ECO:0000256" key="2">
    <source>
        <dbReference type="ARBA" id="ARBA00023015"/>
    </source>
</evidence>
<dbReference type="InterPro" id="IPR011598">
    <property type="entry name" value="bHLH_dom"/>
</dbReference>
<keyword evidence="3" id="KW-0804">Transcription</keyword>
<feature type="compositionally biased region" description="Polar residues" evidence="5">
    <location>
        <begin position="198"/>
        <end position="207"/>
    </location>
</feature>
<evidence type="ECO:0000256" key="1">
    <source>
        <dbReference type="ARBA" id="ARBA00004123"/>
    </source>
</evidence>
<dbReference type="InterPro" id="IPR037546">
    <property type="entry name" value="SAC51-like"/>
</dbReference>
<reference evidence="8" key="1">
    <citation type="journal article" date="2024" name="IScience">
        <title>Strigolactones Initiate the Formation of Haustorium-like Structures in Castilleja.</title>
        <authorList>
            <person name="Buerger M."/>
            <person name="Peterson D."/>
            <person name="Chory J."/>
        </authorList>
    </citation>
    <scope>NUCLEOTIDE SEQUENCE [LARGE SCALE GENOMIC DNA]</scope>
</reference>
<evidence type="ECO:0000259" key="6">
    <source>
        <dbReference type="PROSITE" id="PS50888"/>
    </source>
</evidence>
<sequence>MEKDSGFLYNYHHHPYMMSPNPSSLGFPTAHLYTEPVCENPHPRNAPSLPFFGLQHSNLNEPNNSRNFLYNTPHFHNAFPPVFDLGQPKTPTMGPTSLQKRFLVFDQSGDKTTLVYNTSGAYTPPVQFIASRAPNPLTPYNSTKDEFRVCGNTLNPSTNDKNKEDNPREDEEDSDELDALLCSDSDFSEDDDDEETSTGHSPSTMTDNGMRDSTEEIGEEVDSFFAGPAKRHRILDRPALEGDDALSVCCDVDNWCSKRMRIEKIHETLSALRSVIPNAEGKDAIVVIDEAIRYLRSLRVEAKALGLNDAL</sequence>
<evidence type="ECO:0000313" key="8">
    <source>
        <dbReference type="Proteomes" id="UP001632038"/>
    </source>
</evidence>
<proteinExistence type="predicted"/>
<dbReference type="AlphaFoldDB" id="A0ABD3BZZ1"/>
<name>A0ABD3BZZ1_9LAMI</name>
<evidence type="ECO:0000256" key="3">
    <source>
        <dbReference type="ARBA" id="ARBA00023163"/>
    </source>
</evidence>
<dbReference type="PANTHER" id="PTHR36066">
    <property type="entry name" value="TRANSCRIPTION FACTOR BHLH145"/>
    <property type="match status" value="1"/>
</dbReference>
<dbReference type="InterPro" id="IPR036638">
    <property type="entry name" value="HLH_DNA-bd_sf"/>
</dbReference>